<dbReference type="Gene3D" id="3.30.750.24">
    <property type="entry name" value="STAS domain"/>
    <property type="match status" value="1"/>
</dbReference>
<dbReference type="InterPro" id="IPR036513">
    <property type="entry name" value="STAS_dom_sf"/>
</dbReference>
<dbReference type="Proteomes" id="UP001500449">
    <property type="component" value="Unassembled WGS sequence"/>
</dbReference>
<dbReference type="EMBL" id="BAAAQK010000001">
    <property type="protein sequence ID" value="GAA1829559.1"/>
    <property type="molecule type" value="Genomic_DNA"/>
</dbReference>
<name>A0ABN2MK30_9PSEU</name>
<evidence type="ECO:0000259" key="1">
    <source>
        <dbReference type="PROSITE" id="PS50801"/>
    </source>
</evidence>
<sequence>MNAEKEPTIDDAVAAAQAAIVAESAANGANPCCCVLRRVDVACLMVSVFGEVDSAEAEVVTAAIDAVRTVRAVELLIVDLTGVMFFGSRGIAMLVRAQAASPVGGTDVGLIGISNRAVRRPLQATGLLEQFSWLATNTDSEPADPGR</sequence>
<dbReference type="SUPFAM" id="SSF52091">
    <property type="entry name" value="SpoIIaa-like"/>
    <property type="match status" value="1"/>
</dbReference>
<comment type="caution">
    <text evidence="2">The sequence shown here is derived from an EMBL/GenBank/DDBJ whole genome shotgun (WGS) entry which is preliminary data.</text>
</comment>
<keyword evidence="3" id="KW-1185">Reference proteome</keyword>
<feature type="domain" description="STAS" evidence="1">
    <location>
        <begin position="44"/>
        <end position="147"/>
    </location>
</feature>
<dbReference type="Pfam" id="PF01740">
    <property type="entry name" value="STAS"/>
    <property type="match status" value="1"/>
</dbReference>
<dbReference type="RefSeq" id="WP_344411787.1">
    <property type="nucleotide sequence ID" value="NZ_BAAAQK010000001.1"/>
</dbReference>
<proteinExistence type="predicted"/>
<organism evidence="2 3">
    <name type="scientific">Pseudonocardia ailaonensis</name>
    <dbReference type="NCBI Taxonomy" id="367279"/>
    <lineage>
        <taxon>Bacteria</taxon>
        <taxon>Bacillati</taxon>
        <taxon>Actinomycetota</taxon>
        <taxon>Actinomycetes</taxon>
        <taxon>Pseudonocardiales</taxon>
        <taxon>Pseudonocardiaceae</taxon>
        <taxon>Pseudonocardia</taxon>
    </lineage>
</organism>
<dbReference type="InterPro" id="IPR002645">
    <property type="entry name" value="STAS_dom"/>
</dbReference>
<evidence type="ECO:0000313" key="2">
    <source>
        <dbReference type="EMBL" id="GAA1829559.1"/>
    </source>
</evidence>
<reference evidence="2 3" key="1">
    <citation type="journal article" date="2019" name="Int. J. Syst. Evol. Microbiol.">
        <title>The Global Catalogue of Microorganisms (GCM) 10K type strain sequencing project: providing services to taxonomists for standard genome sequencing and annotation.</title>
        <authorList>
            <consortium name="The Broad Institute Genomics Platform"/>
            <consortium name="The Broad Institute Genome Sequencing Center for Infectious Disease"/>
            <person name="Wu L."/>
            <person name="Ma J."/>
        </authorList>
    </citation>
    <scope>NUCLEOTIDE SEQUENCE [LARGE SCALE GENOMIC DNA]</scope>
    <source>
        <strain evidence="2 3">JCM 16009</strain>
    </source>
</reference>
<accession>A0ABN2MK30</accession>
<evidence type="ECO:0000313" key="3">
    <source>
        <dbReference type="Proteomes" id="UP001500449"/>
    </source>
</evidence>
<dbReference type="CDD" id="cd07043">
    <property type="entry name" value="STAS_anti-anti-sigma_factors"/>
    <property type="match status" value="1"/>
</dbReference>
<gene>
    <name evidence="2" type="ORF">GCM10009836_04310</name>
</gene>
<dbReference type="PROSITE" id="PS50801">
    <property type="entry name" value="STAS"/>
    <property type="match status" value="1"/>
</dbReference>
<protein>
    <recommendedName>
        <fullName evidence="1">STAS domain-containing protein</fullName>
    </recommendedName>
</protein>